<dbReference type="InterPro" id="IPR027788">
    <property type="entry name" value="Alpha/beta-hydrolase_N_dom"/>
</dbReference>
<keyword evidence="1" id="KW-1133">Transmembrane helix</keyword>
<protein>
    <recommendedName>
        <fullName evidence="6">Alpha/beta-hydrolase family protein</fullName>
    </recommendedName>
</protein>
<gene>
    <name evidence="4" type="ORF">CHR55_20625</name>
</gene>
<dbReference type="RefSeq" id="WP_099698033.1">
    <property type="nucleotide sequence ID" value="NZ_NOVD01000016.1"/>
</dbReference>
<feature type="domain" description="Alpha/beta-hydrolase catalytic" evidence="2">
    <location>
        <begin position="393"/>
        <end position="457"/>
    </location>
</feature>
<evidence type="ECO:0008006" key="6">
    <source>
        <dbReference type="Google" id="ProtNLM"/>
    </source>
</evidence>
<dbReference type="EMBL" id="NOVD01000016">
    <property type="protein sequence ID" value="PCK25493.1"/>
    <property type="molecule type" value="Genomic_DNA"/>
</dbReference>
<evidence type="ECO:0000259" key="2">
    <source>
        <dbReference type="Pfam" id="PF10081"/>
    </source>
</evidence>
<evidence type="ECO:0000313" key="5">
    <source>
        <dbReference type="Proteomes" id="UP000230886"/>
    </source>
</evidence>
<comment type="caution">
    <text evidence="4">The sequence shown here is derived from an EMBL/GenBank/DDBJ whole genome shotgun (WGS) entry which is preliminary data.</text>
</comment>
<proteinExistence type="predicted"/>
<dbReference type="Pfam" id="PF15420">
    <property type="entry name" value="Abhydrolase_9_N"/>
    <property type="match status" value="1"/>
</dbReference>
<reference evidence="4 5" key="1">
    <citation type="submission" date="2017-07" db="EMBL/GenBank/DDBJ databases">
        <title>Draft sequence of Rhodococcus enclensis 23b-28.</title>
        <authorList>
            <person name="Besaury L."/>
            <person name="Sancelme M."/>
            <person name="Amato P."/>
            <person name="Lallement A."/>
            <person name="Delort A.-M."/>
        </authorList>
    </citation>
    <scope>NUCLEOTIDE SEQUENCE [LARGE SCALE GENOMIC DNA]</scope>
    <source>
        <strain evidence="4 5">23b-28</strain>
    </source>
</reference>
<evidence type="ECO:0000313" key="4">
    <source>
        <dbReference type="EMBL" id="PCK25493.1"/>
    </source>
</evidence>
<feature type="domain" description="Alpha/beta-hydrolase N-terminal" evidence="3">
    <location>
        <begin position="37"/>
        <end position="231"/>
    </location>
</feature>
<accession>A0A2A5J7L0</accession>
<feature type="transmembrane region" description="Helical" evidence="1">
    <location>
        <begin position="88"/>
        <end position="108"/>
    </location>
</feature>
<dbReference type="AlphaFoldDB" id="A0A2A5J7L0"/>
<feature type="transmembrane region" description="Helical" evidence="1">
    <location>
        <begin position="162"/>
        <end position="181"/>
    </location>
</feature>
<sequence length="466" mass="47756">MSVLNASRTPVLARVGALALPRVSASVAVAAMSAVSLAPGLLPRSAVLQGVFSGLLVAVGLLAMWAFSAVARRLVPDRVKARFDERHWRITAFGLSTAATSVAMFAAAGWQNSLRAAMGAPPAGLIHWVEAGCIASLTALALWGLGVGLSKALRWMGFARSVGALVMGVLGVQLVVGPAVWNGLADSFDNSNAYIDTALTQPLSASATGSSESLISWTSMGAEGRKFVAAGEDSVRVYAGVDSAPDAASRAALAVSELDRVGGFARNSVVVAVPTGSGWIDTHAVDGIEQRFGGDVAIVGQQYSDAPSWATFLFSRDDAEESATALFTAVGSHIAAMPAEERPDLFLYGQSLGAVGGSAALTEALTESSATVPCDVLWAGPPAGATRTDGATVLANTSDPVVWWSPALATQKPDLSRAVQDGPIPQWIPGVTFLQTTVDMLGSLGVPAGHGHRYGTDQGTALGTCS</sequence>
<organism evidence="4 5">
    <name type="scientific">Rhodococcus qingshengii</name>
    <dbReference type="NCBI Taxonomy" id="334542"/>
    <lineage>
        <taxon>Bacteria</taxon>
        <taxon>Bacillati</taxon>
        <taxon>Actinomycetota</taxon>
        <taxon>Actinomycetes</taxon>
        <taxon>Mycobacteriales</taxon>
        <taxon>Nocardiaceae</taxon>
        <taxon>Rhodococcus</taxon>
        <taxon>Rhodococcus erythropolis group</taxon>
    </lineage>
</organism>
<evidence type="ECO:0000256" key="1">
    <source>
        <dbReference type="SAM" id="Phobius"/>
    </source>
</evidence>
<evidence type="ECO:0000259" key="3">
    <source>
        <dbReference type="Pfam" id="PF15420"/>
    </source>
</evidence>
<keyword evidence="1" id="KW-0812">Transmembrane</keyword>
<feature type="transmembrane region" description="Helical" evidence="1">
    <location>
        <begin position="46"/>
        <end position="67"/>
    </location>
</feature>
<dbReference type="Pfam" id="PF10081">
    <property type="entry name" value="Abhydrolase_9"/>
    <property type="match status" value="2"/>
</dbReference>
<feature type="transmembrane region" description="Helical" evidence="1">
    <location>
        <begin position="128"/>
        <end position="150"/>
    </location>
</feature>
<name>A0A2A5J7L0_RHOSG</name>
<keyword evidence="1" id="KW-0472">Membrane</keyword>
<feature type="domain" description="Alpha/beta-hydrolase catalytic" evidence="2">
    <location>
        <begin position="235"/>
        <end position="386"/>
    </location>
</feature>
<dbReference type="Proteomes" id="UP000230886">
    <property type="component" value="Unassembled WGS sequence"/>
</dbReference>
<dbReference type="InterPro" id="IPR027787">
    <property type="entry name" value="Alpha/beta-hydrolase_catalytic"/>
</dbReference>